<dbReference type="Gene3D" id="3.40.50.300">
    <property type="entry name" value="P-loop containing nucleotide triphosphate hydrolases"/>
    <property type="match status" value="2"/>
</dbReference>
<evidence type="ECO:0000313" key="9">
    <source>
        <dbReference type="Proteomes" id="UP000029725"/>
    </source>
</evidence>
<dbReference type="VEuPathDB" id="MicrosporidiaDB:DI09_86p50"/>
<accession>A0A098VQW6</accession>
<dbReference type="HOGENOM" id="CLU_247772_0_0_1"/>
<gene>
    <name evidence="8" type="ORF">DI09_6p90</name>
    <name evidence="7" type="ORF">DI09_86p50</name>
</gene>
<organism evidence="7 9">
    <name type="scientific">Mitosporidium daphniae</name>
    <dbReference type="NCBI Taxonomy" id="1485682"/>
    <lineage>
        <taxon>Eukaryota</taxon>
        <taxon>Fungi</taxon>
        <taxon>Fungi incertae sedis</taxon>
        <taxon>Microsporidia</taxon>
        <taxon>Mitosporidium</taxon>
    </lineage>
</organism>
<dbReference type="EMBL" id="JMKJ01000597">
    <property type="protein sequence ID" value="KGG50141.1"/>
    <property type="molecule type" value="Genomic_DNA"/>
</dbReference>
<dbReference type="GO" id="GO:0005737">
    <property type="term" value="C:cytoplasm"/>
    <property type="evidence" value="ECO:0007669"/>
    <property type="project" value="TreeGrafter"/>
</dbReference>
<dbReference type="PANTHER" id="PTHR44533">
    <property type="entry name" value="DEAD/H RNA HELICASE, PUTATIVE-RELATED"/>
    <property type="match status" value="1"/>
</dbReference>
<keyword evidence="9" id="KW-1185">Reference proteome</keyword>
<evidence type="ECO:0000259" key="6">
    <source>
        <dbReference type="PROSITE" id="PS51192"/>
    </source>
</evidence>
<protein>
    <submittedName>
        <fullName evidence="7">Helicase</fullName>
    </submittedName>
</protein>
<dbReference type="GO" id="GO:0016787">
    <property type="term" value="F:hydrolase activity"/>
    <property type="evidence" value="ECO:0007669"/>
    <property type="project" value="UniProtKB-KW"/>
</dbReference>
<dbReference type="InterPro" id="IPR001650">
    <property type="entry name" value="Helicase_C-like"/>
</dbReference>
<dbReference type="PROSITE" id="PS51192">
    <property type="entry name" value="HELICASE_ATP_BIND_1"/>
    <property type="match status" value="1"/>
</dbReference>
<dbReference type="GeneID" id="25260973"/>
<dbReference type="SUPFAM" id="SSF52540">
    <property type="entry name" value="P-loop containing nucleoside triphosphate hydrolases"/>
    <property type="match status" value="2"/>
</dbReference>
<evidence type="ECO:0000313" key="7">
    <source>
        <dbReference type="EMBL" id="KGG50141.1"/>
    </source>
</evidence>
<keyword evidence="4" id="KW-0067">ATP-binding</keyword>
<dbReference type="RefSeq" id="XP_013236912.1">
    <property type="nucleotide sequence ID" value="XM_013381458.1"/>
</dbReference>
<dbReference type="VEuPathDB" id="MicrosporidiaDB:DI09_6p90"/>
<dbReference type="GO" id="GO:0004386">
    <property type="term" value="F:helicase activity"/>
    <property type="evidence" value="ECO:0007669"/>
    <property type="project" value="UniProtKB-KW"/>
</dbReference>
<proteinExistence type="predicted"/>
<dbReference type="GeneID" id="25260697"/>
<evidence type="ECO:0000313" key="8">
    <source>
        <dbReference type="EMBL" id="KGG50425.1"/>
    </source>
</evidence>
<dbReference type="SMART" id="SM00490">
    <property type="entry name" value="HELICc"/>
    <property type="match status" value="1"/>
</dbReference>
<dbReference type="InterPro" id="IPR052431">
    <property type="entry name" value="SKI2_subfamily_helicases"/>
</dbReference>
<feature type="compositionally biased region" description="Basic residues" evidence="5">
    <location>
        <begin position="304"/>
        <end position="316"/>
    </location>
</feature>
<dbReference type="SMART" id="SM00487">
    <property type="entry name" value="DEXDc"/>
    <property type="match status" value="1"/>
</dbReference>
<name>A0A098VQW6_9MICR</name>
<keyword evidence="3 7" id="KW-0347">Helicase</keyword>
<dbReference type="PANTHER" id="PTHR44533:SF4">
    <property type="entry name" value="DEAD_H RNA HELICASE, PUTATIVE-RELATED"/>
    <property type="match status" value="1"/>
</dbReference>
<evidence type="ECO:0000256" key="1">
    <source>
        <dbReference type="ARBA" id="ARBA00022741"/>
    </source>
</evidence>
<evidence type="ECO:0000256" key="4">
    <source>
        <dbReference type="ARBA" id="ARBA00022840"/>
    </source>
</evidence>
<dbReference type="InterPro" id="IPR014001">
    <property type="entry name" value="Helicase_ATP-bd"/>
</dbReference>
<dbReference type="InterPro" id="IPR011545">
    <property type="entry name" value="DEAD/DEAH_box_helicase_dom"/>
</dbReference>
<dbReference type="OrthoDB" id="5575at2759"/>
<evidence type="ECO:0000256" key="3">
    <source>
        <dbReference type="ARBA" id="ARBA00022806"/>
    </source>
</evidence>
<reference evidence="7 9" key="1">
    <citation type="submission" date="2014-04" db="EMBL/GenBank/DDBJ databases">
        <title>A new species of microsporidia sheds light on the evolution of extreme parasitism.</title>
        <authorList>
            <person name="Haag K.L."/>
            <person name="James T.Y."/>
            <person name="Larsson R."/>
            <person name="Schaer T.M."/>
            <person name="Refardt D."/>
            <person name="Pombert J.-F."/>
            <person name="Ebert D."/>
        </authorList>
    </citation>
    <scope>NUCLEOTIDE SEQUENCE [LARGE SCALE GENOMIC DNA]</scope>
    <source>
        <strain evidence="7 9">UGP3</strain>
        <tissue evidence="7">Spores</tissue>
    </source>
</reference>
<dbReference type="Pfam" id="PF00270">
    <property type="entry name" value="DEAD"/>
    <property type="match status" value="1"/>
</dbReference>
<sequence length="1520" mass="170935">MDSTFQEHFDYVDIGKYFGGSTSLVVTASIICFIKKNVTRKNVSLSCASSILARQLALNGLSHLRLLVPCPEDPHPDVTIEEINVFIDAFKDASSGVQSLCLSRGNPNDVKLLSKHASTCPLIISVQSTSHVKQAIQAGITIAILSERSFLIGERLYCFTMPADPRYLTMYDDKNLDGPLPLEEVEIRKLEGHRQSISACLENTSSMEELETSLKKISSTSSHNGKIYQQVTDDLDPNIEKEDQISALTTFSHRFTPEQQERRREQRIMTRISTYASSLHGASSCFNQVLRSDDPVTKGSEKKKPSHAKSGIKKSLSKAELMKQENTRRLMEADLVRQQKILAVARESCSTSRTIDSKLAILDQLRIDRETSSPAIYVSMLLEKLRIFGDAWRSNVLNRSSDLATSTKDADFVHAIALFEVLFEIIDSGCEQETSLLAALTPSQLEAVILPSFALFGFLDAGSKFIIEWASKTFSKKDVIKAMESALVRASREVGKYKVRHSYVRFQLLFCGHLALRSDAANEGPVVDPRVRFRPDPWQVELLDAVDEGHSALISAPTSSGKTFICYYAMERVLRRSDTGVVLYVAPNKALMDQVVADVYARFKHKQYPKNSASRLLGYLTDLEVFHAWDAQILVTFPEVIERFITSPLYEESFFNRVEYVILDEIHTISEEGKSGSWEKILMTSRAPVLALSATVGNKEAFFKWLSTIQERAGIQCRLIDHAERYSDLQYHIFSGSVGPTERQNLLKKEIAQTKESNDENQDHDAVESQNLASTSSLLSVRRRMGGDGRILLWHQLLSLSMDDFDRQLPPDFYLLSGDSVRLADVFKTGKFRAQLPAELDYEKMPCFTERLRIRRSDLRAYSRNLMNWIRGCIYERTITKTDFLQIQKALGNDALSALHQQALHETEDLPSQVNDGASFPITYENYLMGSVMPLLTELSVEDRLPAIIFHFDRSFCNRLAVHIIESLEHAEAVKHSRHLREERLRMSALERSQRASRRVRDAEKKTSKDSWIEESMEAESISDLMAALMRTQGPDPEFVFYDQRWKISDIELGELIDAQGVARAMTSPVEKVLFRGLYRGIGVHHRGVPKRYLSLVEHLFRLRHLQVVIAGATLALGINMPCKSVIFAGSTSTSLTPIDFRQASGRAGRRNYDALGHVIFWGMPKNRLDNLQTSTIPSIRTDAASSLNAAMVLQAFHMASKGKEGISKQLFLERFLSSPLSLLGLTSGEQASHGKATEKSITPVLASHGKATEKSITPVLASHFFRLACALERLGFLTSINEGKLMAPTVYARLPLLLPSQMPASIIVSHLMRLGWIDLLSNDYERAPDATVKELLLFLCRFVQLRYLPAASFNVPAELVVLPPLHSPEMESTLQSDLIAYCDTLMGDSKIATRPDSFHRGALILGKTIIGSSVDRDTASASVNLPSMLMLAMPFHTIPPDVFISGYVWDYFLHADVERIHSLYHISEMALWYELNEFSNFLAQLHQMAQREPVASEAAKLAISDLYLTFFRRFRLMWA</sequence>
<feature type="compositionally biased region" description="Basic and acidic residues" evidence="5">
    <location>
        <begin position="293"/>
        <end position="303"/>
    </location>
</feature>
<keyword evidence="2" id="KW-0378">Hydrolase</keyword>
<dbReference type="EMBL" id="JMKJ01000579">
    <property type="protein sequence ID" value="KGG50425.1"/>
    <property type="molecule type" value="Genomic_DNA"/>
</dbReference>
<evidence type="ECO:0000256" key="5">
    <source>
        <dbReference type="SAM" id="MobiDB-lite"/>
    </source>
</evidence>
<dbReference type="GO" id="GO:0005524">
    <property type="term" value="F:ATP binding"/>
    <property type="evidence" value="ECO:0007669"/>
    <property type="project" value="UniProtKB-KW"/>
</dbReference>
<evidence type="ECO:0000256" key="2">
    <source>
        <dbReference type="ARBA" id="ARBA00022801"/>
    </source>
</evidence>
<comment type="caution">
    <text evidence="7">The sequence shown here is derived from an EMBL/GenBank/DDBJ whole genome shotgun (WGS) entry which is preliminary data.</text>
</comment>
<feature type="domain" description="Helicase ATP-binding" evidence="6">
    <location>
        <begin position="543"/>
        <end position="714"/>
    </location>
</feature>
<dbReference type="RefSeq" id="XP_013236581.1">
    <property type="nucleotide sequence ID" value="XM_013381127.1"/>
</dbReference>
<dbReference type="InterPro" id="IPR027417">
    <property type="entry name" value="P-loop_NTPase"/>
</dbReference>
<keyword evidence="1" id="KW-0547">Nucleotide-binding</keyword>
<dbReference type="GO" id="GO:0003676">
    <property type="term" value="F:nucleic acid binding"/>
    <property type="evidence" value="ECO:0007669"/>
    <property type="project" value="InterPro"/>
</dbReference>
<feature type="region of interest" description="Disordered" evidence="5">
    <location>
        <begin position="293"/>
        <end position="316"/>
    </location>
</feature>
<dbReference type="Proteomes" id="UP000029725">
    <property type="component" value="Unassembled WGS sequence"/>
</dbReference>